<protein>
    <submittedName>
        <fullName evidence="6">Tungstate transport system ATP-binding protein</fullName>
    </submittedName>
</protein>
<dbReference type="OrthoDB" id="9780431at2"/>
<dbReference type="Gene3D" id="3.40.50.300">
    <property type="entry name" value="P-loop containing nucleotide triphosphate hydrolases"/>
    <property type="match status" value="1"/>
</dbReference>
<dbReference type="InterPro" id="IPR015856">
    <property type="entry name" value="ABC_transpr_CbiO/EcfA_su"/>
</dbReference>
<keyword evidence="3" id="KW-0547">Nucleotide-binding</keyword>
<comment type="subcellular location">
    <subcellularLocation>
        <location evidence="1">Cell membrane</location>
        <topology evidence="1">Peripheral membrane protein</topology>
    </subcellularLocation>
</comment>
<dbReference type="InterPro" id="IPR050093">
    <property type="entry name" value="ABC_SmlMolc_Importer"/>
</dbReference>
<dbReference type="PROSITE" id="PS00211">
    <property type="entry name" value="ABC_TRANSPORTER_1"/>
    <property type="match status" value="1"/>
</dbReference>
<dbReference type="Pfam" id="PF00005">
    <property type="entry name" value="ABC_tran"/>
    <property type="match status" value="1"/>
</dbReference>
<evidence type="ECO:0000313" key="7">
    <source>
        <dbReference type="Proteomes" id="UP000198571"/>
    </source>
</evidence>
<feature type="domain" description="ABC transporter" evidence="5">
    <location>
        <begin position="5"/>
        <end position="237"/>
    </location>
</feature>
<dbReference type="SUPFAM" id="SSF52540">
    <property type="entry name" value="P-loop containing nucleoside triphosphate hydrolases"/>
    <property type="match status" value="1"/>
</dbReference>
<keyword evidence="7" id="KW-1185">Reference proteome</keyword>
<evidence type="ECO:0000256" key="2">
    <source>
        <dbReference type="ARBA" id="ARBA00022448"/>
    </source>
</evidence>
<dbReference type="EMBL" id="FOGT01000003">
    <property type="protein sequence ID" value="SER75009.1"/>
    <property type="molecule type" value="Genomic_DNA"/>
</dbReference>
<dbReference type="PANTHER" id="PTHR42781">
    <property type="entry name" value="SPERMIDINE/PUTRESCINE IMPORT ATP-BINDING PROTEIN POTA"/>
    <property type="match status" value="1"/>
</dbReference>
<proteinExistence type="predicted"/>
<reference evidence="7" key="1">
    <citation type="submission" date="2016-10" db="EMBL/GenBank/DDBJ databases">
        <authorList>
            <person name="Varghese N."/>
            <person name="Submissions S."/>
        </authorList>
    </citation>
    <scope>NUCLEOTIDE SEQUENCE [LARGE SCALE GENOMIC DNA]</scope>
    <source>
        <strain evidence="7">S9</strain>
    </source>
</reference>
<dbReference type="PROSITE" id="PS50893">
    <property type="entry name" value="ABC_TRANSPORTER_2"/>
    <property type="match status" value="1"/>
</dbReference>
<evidence type="ECO:0000256" key="1">
    <source>
        <dbReference type="ARBA" id="ARBA00004202"/>
    </source>
</evidence>
<gene>
    <name evidence="6" type="ORF">SAMN05518684_103282</name>
</gene>
<keyword evidence="2" id="KW-0813">Transport</keyword>
<dbReference type="InterPro" id="IPR003439">
    <property type="entry name" value="ABC_transporter-like_ATP-bd"/>
</dbReference>
<dbReference type="GO" id="GO:0005524">
    <property type="term" value="F:ATP binding"/>
    <property type="evidence" value="ECO:0007669"/>
    <property type="project" value="UniProtKB-KW"/>
</dbReference>
<dbReference type="RefSeq" id="WP_093048277.1">
    <property type="nucleotide sequence ID" value="NZ_FOGT01000003.1"/>
</dbReference>
<evidence type="ECO:0000256" key="4">
    <source>
        <dbReference type="ARBA" id="ARBA00022840"/>
    </source>
</evidence>
<dbReference type="AlphaFoldDB" id="A0A1H9RSW4"/>
<dbReference type="STRING" id="1601833.SAMN05518684_103282"/>
<dbReference type="GO" id="GO:0022857">
    <property type="term" value="F:transmembrane transporter activity"/>
    <property type="evidence" value="ECO:0007669"/>
    <property type="project" value="UniProtKB-ARBA"/>
</dbReference>
<dbReference type="InterPro" id="IPR027417">
    <property type="entry name" value="P-loop_NTPase"/>
</dbReference>
<dbReference type="PANTHER" id="PTHR42781:SF4">
    <property type="entry name" value="SPERMIDINE_PUTRESCINE IMPORT ATP-BINDING PROTEIN POTA"/>
    <property type="match status" value="1"/>
</dbReference>
<dbReference type="InterPro" id="IPR017871">
    <property type="entry name" value="ABC_transporter-like_CS"/>
</dbReference>
<dbReference type="Proteomes" id="UP000198571">
    <property type="component" value="Unassembled WGS sequence"/>
</dbReference>
<sequence length="251" mass="28481">MTPLLEYRNIVCKKSGKTIISLDALDVQKGEIIGIMGENGAGKSTLLNALSLLELPSDGSITYKGKEVNLKKPQLHIRRQWACVFQHSYRFVGTVYDNVAIGLKLRKVSPIEQRLRVMEWLARFNLSHLSQEKAHNLSGGEAQRMNLARAFVLEPKVLFLDEPFSALDVPAKMHVLDSLRDVLTETKTTVLMISHDLTEIEFLASYFIYIYKGKVADQGHAKTVFQHPSSDLNKFLSPWKKARQNQAFTFY</sequence>
<evidence type="ECO:0000313" key="6">
    <source>
        <dbReference type="EMBL" id="SER75009.1"/>
    </source>
</evidence>
<evidence type="ECO:0000259" key="5">
    <source>
        <dbReference type="PROSITE" id="PS50893"/>
    </source>
</evidence>
<name>A0A1H9RSW4_9BACI</name>
<dbReference type="SMART" id="SM00382">
    <property type="entry name" value="AAA"/>
    <property type="match status" value="1"/>
</dbReference>
<dbReference type="CDD" id="cd03225">
    <property type="entry name" value="ABC_cobalt_CbiO_domain1"/>
    <property type="match status" value="1"/>
</dbReference>
<dbReference type="GO" id="GO:0005886">
    <property type="term" value="C:plasma membrane"/>
    <property type="evidence" value="ECO:0007669"/>
    <property type="project" value="UniProtKB-SubCell"/>
</dbReference>
<accession>A0A1H9RSW4</accession>
<organism evidence="6 7">
    <name type="scientific">Salipaludibacillus aurantiacus</name>
    <dbReference type="NCBI Taxonomy" id="1601833"/>
    <lineage>
        <taxon>Bacteria</taxon>
        <taxon>Bacillati</taxon>
        <taxon>Bacillota</taxon>
        <taxon>Bacilli</taxon>
        <taxon>Bacillales</taxon>
        <taxon>Bacillaceae</taxon>
    </lineage>
</organism>
<keyword evidence="4 6" id="KW-0067">ATP-binding</keyword>
<evidence type="ECO:0000256" key="3">
    <source>
        <dbReference type="ARBA" id="ARBA00022741"/>
    </source>
</evidence>
<dbReference type="GO" id="GO:0016887">
    <property type="term" value="F:ATP hydrolysis activity"/>
    <property type="evidence" value="ECO:0007669"/>
    <property type="project" value="InterPro"/>
</dbReference>
<dbReference type="InterPro" id="IPR003593">
    <property type="entry name" value="AAA+_ATPase"/>
</dbReference>